<comment type="caution">
    <text evidence="1">The sequence shown here is derived from an EMBL/GenBank/DDBJ whole genome shotgun (WGS) entry which is preliminary data.</text>
</comment>
<proteinExistence type="predicted"/>
<dbReference type="EMBL" id="NOZQ01000120">
    <property type="protein sequence ID" value="OYD15447.1"/>
    <property type="molecule type" value="Genomic_DNA"/>
</dbReference>
<organism evidence="1 2">
    <name type="scientific">candidate division WOR-3 bacterium JGI_Cruoil_03_44_89</name>
    <dbReference type="NCBI Taxonomy" id="1973748"/>
    <lineage>
        <taxon>Bacteria</taxon>
        <taxon>Bacteria division WOR-3</taxon>
    </lineage>
</organism>
<evidence type="ECO:0000313" key="1">
    <source>
        <dbReference type="EMBL" id="OYD15447.1"/>
    </source>
</evidence>
<sequence length="80" mass="9100">MKISEAKRPSEEVLARIHALKGKKGIIAVIEPETGDYFLGKTLTEALKKAKRDYPGKVFYSIRIGYNFVHEHKGGIRRRS</sequence>
<dbReference type="Proteomes" id="UP000215215">
    <property type="component" value="Unassembled WGS sequence"/>
</dbReference>
<reference evidence="1 2" key="1">
    <citation type="submission" date="2017-07" db="EMBL/GenBank/DDBJ databases">
        <title>Recovery of genomes from metagenomes via a dereplication, aggregation, and scoring strategy.</title>
        <authorList>
            <person name="Sieber C.M."/>
            <person name="Probst A.J."/>
            <person name="Sharrar A."/>
            <person name="Thomas B.C."/>
            <person name="Hess M."/>
            <person name="Tringe S.G."/>
            <person name="Banfield J.F."/>
        </authorList>
    </citation>
    <scope>NUCLEOTIDE SEQUENCE [LARGE SCALE GENOMIC DNA]</scope>
    <source>
        <strain evidence="1">JGI_Cruoil_03_44_89</strain>
    </source>
</reference>
<evidence type="ECO:0000313" key="2">
    <source>
        <dbReference type="Proteomes" id="UP000215215"/>
    </source>
</evidence>
<accession>A0A235BUK1</accession>
<name>A0A235BUK1_UNCW3</name>
<protein>
    <submittedName>
        <fullName evidence="1">Uncharacterized protein</fullName>
    </submittedName>
</protein>
<dbReference type="AlphaFoldDB" id="A0A235BUK1"/>
<gene>
    <name evidence="1" type="ORF">CH333_05725</name>
</gene>